<protein>
    <recommendedName>
        <fullName evidence="2">BPL/LPL catalytic domain-containing protein</fullName>
    </recommendedName>
</protein>
<gene>
    <name evidence="3" type="ORF">GCM10009125_09040</name>
</gene>
<dbReference type="InterPro" id="IPR045864">
    <property type="entry name" value="aa-tRNA-synth_II/BPL/LPL"/>
</dbReference>
<evidence type="ECO:0000259" key="2">
    <source>
        <dbReference type="PROSITE" id="PS51733"/>
    </source>
</evidence>
<proteinExistence type="predicted"/>
<name>A0ABN0THZ5_9BURK</name>
<sequence>MPDPVAYRQLDAPPDAGPLADEILLAPAAHEPVACLWRAPPGLVVPRTYAARAGFARVQASFAARGCPIHVRQSGGGVVPQGPGILNLSLAQAFTGRPLDHSEILYRHLCALISDALAAFDIETRTQAVEGSFCDGRYNLAVPAPDRKIVGTAQVWRRIPGQAPDRHVGLVHALILAQCDPVELTARANALETALGATRRYEADRIASLDSLLPPDQRPAFPDALEARLRETLRTRPPLPDAMPVRTPTGYSK</sequence>
<dbReference type="Gene3D" id="3.30.930.10">
    <property type="entry name" value="Bira Bifunctional Protein, Domain 2"/>
    <property type="match status" value="1"/>
</dbReference>
<evidence type="ECO:0000313" key="3">
    <source>
        <dbReference type="EMBL" id="GAA0222149.1"/>
    </source>
</evidence>
<feature type="region of interest" description="Disordered" evidence="1">
    <location>
        <begin position="231"/>
        <end position="253"/>
    </location>
</feature>
<evidence type="ECO:0000313" key="4">
    <source>
        <dbReference type="Proteomes" id="UP001501176"/>
    </source>
</evidence>
<feature type="domain" description="BPL/LPL catalytic" evidence="2">
    <location>
        <begin position="28"/>
        <end position="233"/>
    </location>
</feature>
<dbReference type="Pfam" id="PF21948">
    <property type="entry name" value="LplA-B_cat"/>
    <property type="match status" value="1"/>
</dbReference>
<evidence type="ECO:0000256" key="1">
    <source>
        <dbReference type="SAM" id="MobiDB-lite"/>
    </source>
</evidence>
<organism evidence="3 4">
    <name type="scientific">Castellaniella daejeonensis</name>
    <dbReference type="NCBI Taxonomy" id="659013"/>
    <lineage>
        <taxon>Bacteria</taxon>
        <taxon>Pseudomonadati</taxon>
        <taxon>Pseudomonadota</taxon>
        <taxon>Betaproteobacteria</taxon>
        <taxon>Burkholderiales</taxon>
        <taxon>Alcaligenaceae</taxon>
        <taxon>Castellaniella</taxon>
    </lineage>
</organism>
<dbReference type="EMBL" id="BAAAFN010000007">
    <property type="protein sequence ID" value="GAA0222149.1"/>
    <property type="molecule type" value="Genomic_DNA"/>
</dbReference>
<keyword evidence="4" id="KW-1185">Reference proteome</keyword>
<accession>A0ABN0THZ5</accession>
<comment type="caution">
    <text evidence="3">The sequence shown here is derived from an EMBL/GenBank/DDBJ whole genome shotgun (WGS) entry which is preliminary data.</text>
</comment>
<dbReference type="InterPro" id="IPR004143">
    <property type="entry name" value="BPL_LPL_catalytic"/>
</dbReference>
<dbReference type="PROSITE" id="PS51733">
    <property type="entry name" value="BPL_LPL_CATALYTIC"/>
    <property type="match status" value="1"/>
</dbReference>
<dbReference type="SUPFAM" id="SSF55681">
    <property type="entry name" value="Class II aaRS and biotin synthetases"/>
    <property type="match status" value="1"/>
</dbReference>
<dbReference type="Proteomes" id="UP001501176">
    <property type="component" value="Unassembled WGS sequence"/>
</dbReference>
<dbReference type="RefSeq" id="WP_325123698.1">
    <property type="nucleotide sequence ID" value="NZ_BAAAFN010000007.1"/>
</dbReference>
<reference evidence="3 4" key="1">
    <citation type="journal article" date="2019" name="Int. J. Syst. Evol. Microbiol.">
        <title>The Global Catalogue of Microorganisms (GCM) 10K type strain sequencing project: providing services to taxonomists for standard genome sequencing and annotation.</title>
        <authorList>
            <consortium name="The Broad Institute Genomics Platform"/>
            <consortium name="The Broad Institute Genome Sequencing Center for Infectious Disease"/>
            <person name="Wu L."/>
            <person name="Ma J."/>
        </authorList>
    </citation>
    <scope>NUCLEOTIDE SEQUENCE [LARGE SCALE GENOMIC DNA]</scope>
    <source>
        <strain evidence="3 4">JCM 16240</strain>
    </source>
</reference>